<keyword evidence="8 13" id="KW-0798">TonB box</keyword>
<dbReference type="Proteomes" id="UP000216354">
    <property type="component" value="Unassembled WGS sequence"/>
</dbReference>
<keyword evidence="10" id="KW-0675">Receptor</keyword>
<dbReference type="EMBL" id="NEVR01000003">
    <property type="protein sequence ID" value="OZI63961.1"/>
    <property type="molecule type" value="Genomic_DNA"/>
</dbReference>
<dbReference type="CDD" id="cd01347">
    <property type="entry name" value="ligand_gated_channel"/>
    <property type="match status" value="1"/>
</dbReference>
<feature type="signal peptide" evidence="14">
    <location>
        <begin position="1"/>
        <end position="30"/>
    </location>
</feature>
<dbReference type="InterPro" id="IPR011662">
    <property type="entry name" value="Secretin/TonB_short_N"/>
</dbReference>
<comment type="caution">
    <text evidence="16">The sequence shown here is derived from an EMBL/GenBank/DDBJ whole genome shotgun (WGS) entry which is preliminary data.</text>
</comment>
<evidence type="ECO:0000256" key="11">
    <source>
        <dbReference type="ARBA" id="ARBA00023237"/>
    </source>
</evidence>
<evidence type="ECO:0000256" key="9">
    <source>
        <dbReference type="ARBA" id="ARBA00023136"/>
    </source>
</evidence>
<evidence type="ECO:0000313" key="17">
    <source>
        <dbReference type="Proteomes" id="UP000216354"/>
    </source>
</evidence>
<dbReference type="PROSITE" id="PS51257">
    <property type="entry name" value="PROKAR_LIPOPROTEIN"/>
    <property type="match status" value="1"/>
</dbReference>
<evidence type="ECO:0000313" key="16">
    <source>
        <dbReference type="EMBL" id="OZI63961.1"/>
    </source>
</evidence>
<dbReference type="Pfam" id="PF00593">
    <property type="entry name" value="TonB_dep_Rec_b-barrel"/>
    <property type="match status" value="1"/>
</dbReference>
<evidence type="ECO:0000256" key="7">
    <source>
        <dbReference type="ARBA" id="ARBA00023004"/>
    </source>
</evidence>
<dbReference type="InterPro" id="IPR039426">
    <property type="entry name" value="TonB-dep_rcpt-like"/>
</dbReference>
<dbReference type="RefSeq" id="WP_094832012.1">
    <property type="nucleotide sequence ID" value="NZ_NEVR01000003.1"/>
</dbReference>
<evidence type="ECO:0000256" key="10">
    <source>
        <dbReference type="ARBA" id="ARBA00023170"/>
    </source>
</evidence>
<evidence type="ECO:0000256" key="5">
    <source>
        <dbReference type="ARBA" id="ARBA00022496"/>
    </source>
</evidence>
<dbReference type="SMART" id="SM00965">
    <property type="entry name" value="STN"/>
    <property type="match status" value="1"/>
</dbReference>
<comment type="subcellular location">
    <subcellularLocation>
        <location evidence="1 12">Cell outer membrane</location>
        <topology evidence="1 12">Multi-pass membrane protein</topology>
    </subcellularLocation>
</comment>
<dbReference type="Gene3D" id="3.55.50.30">
    <property type="match status" value="1"/>
</dbReference>
<evidence type="ECO:0000256" key="4">
    <source>
        <dbReference type="ARBA" id="ARBA00022452"/>
    </source>
</evidence>
<keyword evidence="9 12" id="KW-0472">Membrane</keyword>
<evidence type="ECO:0000256" key="8">
    <source>
        <dbReference type="ARBA" id="ARBA00023077"/>
    </source>
</evidence>
<keyword evidence="5" id="KW-0410">Iron transport</keyword>
<evidence type="ECO:0000256" key="12">
    <source>
        <dbReference type="PROSITE-ProRule" id="PRU01360"/>
    </source>
</evidence>
<evidence type="ECO:0000256" key="14">
    <source>
        <dbReference type="SAM" id="SignalP"/>
    </source>
</evidence>
<keyword evidence="6 12" id="KW-0812">Transmembrane</keyword>
<keyword evidence="3 12" id="KW-0813">Transport</keyword>
<dbReference type="Pfam" id="PF07715">
    <property type="entry name" value="Plug"/>
    <property type="match status" value="1"/>
</dbReference>
<protein>
    <recommendedName>
        <fullName evidence="15">Secretin/TonB short N-terminal domain-containing protein</fullName>
    </recommendedName>
</protein>
<evidence type="ECO:0000259" key="15">
    <source>
        <dbReference type="SMART" id="SM00965"/>
    </source>
</evidence>
<dbReference type="PROSITE" id="PS52016">
    <property type="entry name" value="TONB_DEPENDENT_REC_3"/>
    <property type="match status" value="1"/>
</dbReference>
<gene>
    <name evidence="16" type="ORF">CAL27_15335</name>
</gene>
<dbReference type="Gene3D" id="2.170.130.10">
    <property type="entry name" value="TonB-dependent receptor, plug domain"/>
    <property type="match status" value="1"/>
</dbReference>
<dbReference type="SUPFAM" id="SSF56935">
    <property type="entry name" value="Porins"/>
    <property type="match status" value="1"/>
</dbReference>
<keyword evidence="5" id="KW-0406">Ion transport</keyword>
<comment type="similarity">
    <text evidence="2 12 13">Belongs to the TonB-dependent receptor family.</text>
</comment>
<dbReference type="InterPro" id="IPR000531">
    <property type="entry name" value="Beta-barrel_TonB"/>
</dbReference>
<evidence type="ECO:0000256" key="2">
    <source>
        <dbReference type="ARBA" id="ARBA00009810"/>
    </source>
</evidence>
<dbReference type="PANTHER" id="PTHR30069:SF42">
    <property type="entry name" value="FERRIC AEROBACTIN RECEPTOR"/>
    <property type="match status" value="1"/>
</dbReference>
<evidence type="ECO:0000256" key="1">
    <source>
        <dbReference type="ARBA" id="ARBA00004571"/>
    </source>
</evidence>
<name>A0ABX4EXZ4_9BORD</name>
<evidence type="ECO:0000256" key="6">
    <source>
        <dbReference type="ARBA" id="ARBA00022692"/>
    </source>
</evidence>
<dbReference type="InterPro" id="IPR010105">
    <property type="entry name" value="TonB_sidphr_rcpt"/>
</dbReference>
<dbReference type="InterPro" id="IPR037066">
    <property type="entry name" value="Plug_dom_sf"/>
</dbReference>
<proteinExistence type="inferred from homology"/>
<reference evidence="16 17" key="1">
    <citation type="submission" date="2017-05" db="EMBL/GenBank/DDBJ databases">
        <title>Complete and WGS of Bordetella genogroups.</title>
        <authorList>
            <person name="Spilker T."/>
            <person name="Lipuma J."/>
        </authorList>
    </citation>
    <scope>NUCLEOTIDE SEQUENCE [LARGE SCALE GENOMIC DNA]</scope>
    <source>
        <strain evidence="16 17">AU9795</strain>
    </source>
</reference>
<dbReference type="InterPro" id="IPR036942">
    <property type="entry name" value="Beta-barrel_TonB_sf"/>
</dbReference>
<accession>A0ABX4EXZ4</accession>
<evidence type="ECO:0000256" key="3">
    <source>
        <dbReference type="ARBA" id="ARBA00022448"/>
    </source>
</evidence>
<feature type="chain" id="PRO_5046090463" description="Secretin/TonB short N-terminal domain-containing protein" evidence="14">
    <location>
        <begin position="31"/>
        <end position="850"/>
    </location>
</feature>
<keyword evidence="11 12" id="KW-0998">Cell outer membrane</keyword>
<keyword evidence="4 12" id="KW-1134">Transmembrane beta strand</keyword>
<keyword evidence="17" id="KW-1185">Reference proteome</keyword>
<keyword evidence="14" id="KW-0732">Signal</keyword>
<sequence length="850" mass="92242">MPFPARPLPSRPRALALAIALLACSPLAHAQEQPAAVAASAARPVSVAAQPLDAALLELGRQLGVQVSFGAELTRGRAAPALQGTYTPAEALDRLLAGAPLVWRANGPGAFLIEAGAESAAAPRALDTVVVVGGYTPTTISELPRTVWYVTEEQIETQAKGGASLSEILGSLVPSLDLGSQSRTNYSQNMRGRSAQIMIDGVSLNSMRNISRQFDSISPFNIERIEVLSGASSVYGGGATGGIINIITKRGAPGPAQFTTEIAGRSGFEASDDLDWRLSQSISGGSETVFGRLAVAYAQNGAAYDAGGRQVIPDTTQTDMQYNRSLDLSGTLDLQLASNQTVKLLAQHYTSEFHPGKALYLGENLSGSVPVAGAPDPEQLDIRHGFTSDVKPSTERSMLLADYAAQDVLGGQELYAQAYWRREKLDFYPFPNQFSYNDGTCAGSANCKRGRYYGASQQNTDSWGLKTALTKDWDVLKLTYGLEYSHEKFNGGTAYFDWNRAVSSGGLDFDNLANLQRYPDYQADTWAAFLQADWRMTDALTLSGGVRQQHNKVDLADFVPVSQQILMRNGLGTSADRIPGGTNSYDTTLLNAGLLWKIDARQQTWLNYSEGFSLVDVGKYYGNGTYRLQGGAGGNWQLLNAVTIEGSELANVKTRQVELGWRGEYGKLSVQTAAFYAWSDKALVIEPISLSVGLAQSKVRNYGLEGQINYDFTPNWSAGANWLAIKSEQQDAQGEWRKQTVTLASPSKASLYGGWKSGPTSLRLQANRNFDLSDGDGNRIEGYLTFDLFGSYDMKQAGTLSFGVQNLFDRRYQTTWSQRAQILYAGLMTPESLQFNGRGRTFGLAYTLRY</sequence>
<dbReference type="NCBIfam" id="TIGR01783">
    <property type="entry name" value="TonB-siderophor"/>
    <property type="match status" value="1"/>
</dbReference>
<dbReference type="InterPro" id="IPR012910">
    <property type="entry name" value="Plug_dom"/>
</dbReference>
<dbReference type="Gene3D" id="2.40.170.20">
    <property type="entry name" value="TonB-dependent receptor, beta-barrel domain"/>
    <property type="match status" value="1"/>
</dbReference>
<evidence type="ECO:0000256" key="13">
    <source>
        <dbReference type="RuleBase" id="RU003357"/>
    </source>
</evidence>
<feature type="domain" description="Secretin/TonB short N-terminal" evidence="15">
    <location>
        <begin position="65"/>
        <end position="116"/>
    </location>
</feature>
<organism evidence="16 17">
    <name type="scientific">Bordetella genomosp. 1</name>
    <dbReference type="NCBI Taxonomy" id="1395607"/>
    <lineage>
        <taxon>Bacteria</taxon>
        <taxon>Pseudomonadati</taxon>
        <taxon>Pseudomonadota</taxon>
        <taxon>Betaproteobacteria</taxon>
        <taxon>Burkholderiales</taxon>
        <taxon>Alcaligenaceae</taxon>
        <taxon>Bordetella</taxon>
    </lineage>
</organism>
<keyword evidence="7" id="KW-0408">Iron</keyword>
<dbReference type="Pfam" id="PF07660">
    <property type="entry name" value="STN"/>
    <property type="match status" value="1"/>
</dbReference>
<dbReference type="PANTHER" id="PTHR30069">
    <property type="entry name" value="TONB-DEPENDENT OUTER MEMBRANE RECEPTOR"/>
    <property type="match status" value="1"/>
</dbReference>